<dbReference type="AlphaFoldDB" id="A0A5K1JX61"/>
<sequence length="290" mass="32446">MQDPNSSIFPVTVDPSMEALPETSNIRQLYPADLFPNGNYAPLLYGRVRYWTIGPEDGTKVVLIHGISTPSVTWTTIGPYLAERGFRVLMYDLYGKGYSEAPVMKYDPYFFAAQLALLLQYVHWDCAHVVGFSMGGGIASVFSASLPHLVAGKTVFISSAGLLETTPSQRHPQDGRVPLRQFLELRNLQERDLPGYKRSLQSCFDHGPIRHLQSAFDKLADISVGPEGKQLKILIIHGTDDEIVPYEEANKIKARIPHAELVTVKGAFHDVVIRDEHWKIVAEALDRFLK</sequence>
<dbReference type="InterPro" id="IPR029058">
    <property type="entry name" value="AB_hydrolase_fold"/>
</dbReference>
<dbReference type="InterPro" id="IPR050471">
    <property type="entry name" value="AB_hydrolase"/>
</dbReference>
<dbReference type="InterPro" id="IPR000073">
    <property type="entry name" value="AB_hydrolase_1"/>
</dbReference>
<name>A0A5K1JX61_9APHY</name>
<feature type="domain" description="Peptidase S33 tripeptidyl aminopeptidase-like C-terminal" evidence="2">
    <location>
        <begin position="230"/>
        <end position="289"/>
    </location>
</feature>
<dbReference type="Pfam" id="PF00561">
    <property type="entry name" value="Abhydrolase_1"/>
    <property type="match status" value="1"/>
</dbReference>
<dbReference type="PANTHER" id="PTHR43433:SF4">
    <property type="entry name" value="NON-HEME CHLOROPEROXIDASE-RELATED"/>
    <property type="match status" value="1"/>
</dbReference>
<evidence type="ECO:0000313" key="3">
    <source>
        <dbReference type="EMBL" id="VWO96685.1"/>
    </source>
</evidence>
<dbReference type="SUPFAM" id="SSF53474">
    <property type="entry name" value="alpha/beta-Hydrolases"/>
    <property type="match status" value="1"/>
</dbReference>
<feature type="domain" description="AB hydrolase-1" evidence="1">
    <location>
        <begin position="61"/>
        <end position="170"/>
    </location>
</feature>
<dbReference type="PRINTS" id="PR00111">
    <property type="entry name" value="ABHYDROLASE"/>
</dbReference>
<proteinExistence type="predicted"/>
<dbReference type="Pfam" id="PF08386">
    <property type="entry name" value="Abhydrolase_4"/>
    <property type="match status" value="1"/>
</dbReference>
<evidence type="ECO:0000259" key="2">
    <source>
        <dbReference type="Pfam" id="PF08386"/>
    </source>
</evidence>
<evidence type="ECO:0000259" key="1">
    <source>
        <dbReference type="Pfam" id="PF00561"/>
    </source>
</evidence>
<dbReference type="EMBL" id="LR725838">
    <property type="protein sequence ID" value="VWO96685.1"/>
    <property type="molecule type" value="Genomic_DNA"/>
</dbReference>
<accession>A0A5K1JX61</accession>
<reference evidence="3" key="1">
    <citation type="submission" date="2019-10" db="EMBL/GenBank/DDBJ databases">
        <authorList>
            <person name="Nor Muhammad N."/>
        </authorList>
    </citation>
    <scope>NUCLEOTIDE SEQUENCE</scope>
</reference>
<gene>
    <name evidence="3" type="primary">I1RKS2</name>
</gene>
<protein>
    <submittedName>
        <fullName evidence="3">N/A</fullName>
    </submittedName>
</protein>
<dbReference type="Gene3D" id="3.40.50.1820">
    <property type="entry name" value="alpha/beta hydrolase"/>
    <property type="match status" value="1"/>
</dbReference>
<dbReference type="InterPro" id="IPR013595">
    <property type="entry name" value="Pept_S33_TAP-like_C"/>
</dbReference>
<organism evidence="3">
    <name type="scientific">Ganoderma boninense</name>
    <dbReference type="NCBI Taxonomy" id="34458"/>
    <lineage>
        <taxon>Eukaryota</taxon>
        <taxon>Fungi</taxon>
        <taxon>Dikarya</taxon>
        <taxon>Basidiomycota</taxon>
        <taxon>Agaricomycotina</taxon>
        <taxon>Agaricomycetes</taxon>
        <taxon>Polyporales</taxon>
        <taxon>Polyporaceae</taxon>
        <taxon>Ganoderma</taxon>
    </lineage>
</organism>
<dbReference type="PANTHER" id="PTHR43433">
    <property type="entry name" value="HYDROLASE, ALPHA/BETA FOLD FAMILY PROTEIN"/>
    <property type="match status" value="1"/>
</dbReference>